<keyword evidence="14" id="KW-1185">Reference proteome</keyword>
<keyword evidence="2" id="KW-0677">Repeat</keyword>
<dbReference type="PANTHER" id="PTHR46380">
    <property type="entry name" value="CYCLIN-D-BINDING MYB-LIKE TRANSCRIPTION FACTOR 1"/>
    <property type="match status" value="1"/>
</dbReference>
<comment type="subcellular location">
    <subcellularLocation>
        <location evidence="1">Nucleus</location>
    </subcellularLocation>
</comment>
<dbReference type="FunFam" id="1.10.10.60:FF:000139">
    <property type="entry name" value="cyclin-D-binding Myb-like transcription factor 1 isoform X2"/>
    <property type="match status" value="1"/>
</dbReference>
<dbReference type="Pfam" id="PF13921">
    <property type="entry name" value="Myb_DNA-bind_6"/>
    <property type="match status" value="1"/>
</dbReference>
<dbReference type="EMBL" id="CACRXK020004301">
    <property type="protein sequence ID" value="CAB4002255.1"/>
    <property type="molecule type" value="Genomic_DNA"/>
</dbReference>
<dbReference type="Gene3D" id="1.10.10.60">
    <property type="entry name" value="Homeodomain-like"/>
    <property type="match status" value="2"/>
</dbReference>
<feature type="non-terminal residue" evidence="13">
    <location>
        <position position="716"/>
    </location>
</feature>
<keyword evidence="4" id="KW-0238">DNA-binding</keyword>
<dbReference type="InterPro" id="IPR001005">
    <property type="entry name" value="SANT/Myb"/>
</dbReference>
<evidence type="ECO:0000256" key="8">
    <source>
        <dbReference type="ARBA" id="ARBA00023306"/>
    </source>
</evidence>
<comment type="caution">
    <text evidence="13">The sequence shown here is derived from an EMBL/GenBank/DDBJ whole genome shotgun (WGS) entry which is preliminary data.</text>
</comment>
<evidence type="ECO:0000256" key="7">
    <source>
        <dbReference type="ARBA" id="ARBA00023242"/>
    </source>
</evidence>
<evidence type="ECO:0000256" key="1">
    <source>
        <dbReference type="ARBA" id="ARBA00004123"/>
    </source>
</evidence>
<keyword evidence="12" id="KW-0472">Membrane</keyword>
<evidence type="ECO:0000313" key="13">
    <source>
        <dbReference type="EMBL" id="CAB4002255.1"/>
    </source>
</evidence>
<keyword evidence="7" id="KW-0539">Nucleus</keyword>
<keyword evidence="12" id="KW-1133">Transmembrane helix</keyword>
<evidence type="ECO:0000313" key="14">
    <source>
        <dbReference type="Proteomes" id="UP001152795"/>
    </source>
</evidence>
<evidence type="ECO:0000256" key="10">
    <source>
        <dbReference type="ARBA" id="ARBA00070367"/>
    </source>
</evidence>
<dbReference type="GO" id="GO:0000978">
    <property type="term" value="F:RNA polymerase II cis-regulatory region sequence-specific DNA binding"/>
    <property type="evidence" value="ECO:0007669"/>
    <property type="project" value="TreeGrafter"/>
</dbReference>
<feature type="compositionally biased region" description="Polar residues" evidence="11">
    <location>
        <begin position="471"/>
        <end position="490"/>
    </location>
</feature>
<dbReference type="PROSITE" id="PS51294">
    <property type="entry name" value="HTH_MYB"/>
    <property type="match status" value="1"/>
</dbReference>
<comment type="similarity">
    <text evidence="9">Belongs to the DMTF1 family.</text>
</comment>
<sequence>LLTWLLLLRKLWIITMKQWRQEILAQRTGHSCRRLGQLLNREAFNIKWLLVVYNFVLVILSLYMLCEFLLSVLSTPGVKWRQGMWSKEESELLQDNIMQYCKNRGISNPHEVIFKQSKEERKTFYRTIAKGIHRPLFAIYRRVLRTYETGNYNGKYTPDEVKKLKELRRKHGNDWTAIGLELGRSASSVKDRCRLLNEKCSSGKWSQDEEDHLSQAVHQLTSTVLGESVTTGILWTDVARRVGTRSEKQCRSKWLNYLNWKECGGKEWNKTDEIDLIKKIYNSGVQNESEIDWTTLANGWSSARSPQWLRSKWWTIKKHVPQCLSFPDTMSYLHSHYARSLKHRLNRHDTRYLQLPTAEQPLTLSTTGAPLLPLTTCATVSTSVGHAITVDGEIYIARGDGKGSDGMNTYEMVHLRPLPNPDPSQPTSYIIEPVQCAVTGSATSYVLQQTSQEQGAKLVKVSPGSGAVRQVMQTGDDSSSQPSNNTGENNIAQPVIASTLPANGGAVVLSTESLPKHIEVSSEIISRPAEGVLPDEVAESFVEKGATDILQQDQQLECISEEEISTTVHEENETNKALYNPNTAEHNDRSHEQPHDALAYGHRLPEEATSPTVTQSLDMNFSTTDSAIYSHSLVPSLASNTRPARIITEEVMIAQPTLPEHILQTQGDEPAFLADSAIVVSSPLEIVHGSLGEVANGVGGMASESLIIENEMTYFK</sequence>
<evidence type="ECO:0000256" key="9">
    <source>
        <dbReference type="ARBA" id="ARBA00061386"/>
    </source>
</evidence>
<keyword evidence="12" id="KW-0812">Transmembrane</keyword>
<dbReference type="InterPro" id="IPR051651">
    <property type="entry name" value="DMTF1_DNA-bind_reg"/>
</dbReference>
<evidence type="ECO:0000256" key="5">
    <source>
        <dbReference type="ARBA" id="ARBA00023159"/>
    </source>
</evidence>
<evidence type="ECO:0000256" key="4">
    <source>
        <dbReference type="ARBA" id="ARBA00023125"/>
    </source>
</evidence>
<accession>A0A6S7H8V8</accession>
<keyword evidence="8" id="KW-0131">Cell cycle</keyword>
<dbReference type="GO" id="GO:0000981">
    <property type="term" value="F:DNA-binding transcription factor activity, RNA polymerase II-specific"/>
    <property type="evidence" value="ECO:0007669"/>
    <property type="project" value="TreeGrafter"/>
</dbReference>
<dbReference type="SMART" id="SM00717">
    <property type="entry name" value="SANT"/>
    <property type="match status" value="4"/>
</dbReference>
<keyword evidence="5" id="KW-0010">Activator</keyword>
<evidence type="ECO:0000256" key="6">
    <source>
        <dbReference type="ARBA" id="ARBA00023163"/>
    </source>
</evidence>
<feature type="region of interest" description="Disordered" evidence="11">
    <location>
        <begin position="470"/>
        <end position="490"/>
    </location>
</feature>
<evidence type="ECO:0000256" key="11">
    <source>
        <dbReference type="SAM" id="MobiDB-lite"/>
    </source>
</evidence>
<evidence type="ECO:0000256" key="12">
    <source>
        <dbReference type="SAM" id="Phobius"/>
    </source>
</evidence>
<dbReference type="FunFam" id="1.10.10.60:FF:000114">
    <property type="entry name" value="cyclin-D-binding Myb-like transcription factor 1 isoform X1"/>
    <property type="match status" value="1"/>
</dbReference>
<dbReference type="InterPro" id="IPR017930">
    <property type="entry name" value="Myb_dom"/>
</dbReference>
<reference evidence="13" key="1">
    <citation type="submission" date="2020-04" db="EMBL/GenBank/DDBJ databases">
        <authorList>
            <person name="Alioto T."/>
            <person name="Alioto T."/>
            <person name="Gomez Garrido J."/>
        </authorList>
    </citation>
    <scope>NUCLEOTIDE SEQUENCE</scope>
    <source>
        <strain evidence="13">A484AB</strain>
    </source>
</reference>
<keyword evidence="3" id="KW-0805">Transcription regulation</keyword>
<proteinExistence type="inferred from homology"/>
<feature type="transmembrane region" description="Helical" evidence="12">
    <location>
        <begin position="48"/>
        <end position="73"/>
    </location>
</feature>
<dbReference type="SUPFAM" id="SSF46689">
    <property type="entry name" value="Homeodomain-like"/>
    <property type="match status" value="3"/>
</dbReference>
<evidence type="ECO:0000256" key="2">
    <source>
        <dbReference type="ARBA" id="ARBA00022737"/>
    </source>
</evidence>
<dbReference type="PROSITE" id="PS50090">
    <property type="entry name" value="MYB_LIKE"/>
    <property type="match status" value="1"/>
</dbReference>
<dbReference type="GO" id="GO:0005634">
    <property type="term" value="C:nucleus"/>
    <property type="evidence" value="ECO:0007669"/>
    <property type="project" value="UniProtKB-SubCell"/>
</dbReference>
<dbReference type="OrthoDB" id="39591at2759"/>
<evidence type="ECO:0000256" key="3">
    <source>
        <dbReference type="ARBA" id="ARBA00023015"/>
    </source>
</evidence>
<keyword evidence="6" id="KW-0804">Transcription</keyword>
<organism evidence="13 14">
    <name type="scientific">Paramuricea clavata</name>
    <name type="common">Red gorgonian</name>
    <name type="synonym">Violescent sea-whip</name>
    <dbReference type="NCBI Taxonomy" id="317549"/>
    <lineage>
        <taxon>Eukaryota</taxon>
        <taxon>Metazoa</taxon>
        <taxon>Cnidaria</taxon>
        <taxon>Anthozoa</taxon>
        <taxon>Octocorallia</taxon>
        <taxon>Malacalcyonacea</taxon>
        <taxon>Plexauridae</taxon>
        <taxon>Paramuricea</taxon>
    </lineage>
</organism>
<dbReference type="InterPro" id="IPR009057">
    <property type="entry name" value="Homeodomain-like_sf"/>
</dbReference>
<dbReference type="CDD" id="cd00167">
    <property type="entry name" value="SANT"/>
    <property type="match status" value="2"/>
</dbReference>
<dbReference type="PANTHER" id="PTHR46380:SF2">
    <property type="entry name" value="CYCLIN-D-BINDING MYB-LIKE TRANSCRIPTION FACTOR 1"/>
    <property type="match status" value="1"/>
</dbReference>
<dbReference type="AlphaFoldDB" id="A0A6S7H8V8"/>
<name>A0A6S7H8V8_PARCT</name>
<protein>
    <recommendedName>
        <fullName evidence="10">Cyclin-D-binding Myb-like transcription factor 1</fullName>
    </recommendedName>
</protein>
<dbReference type="Proteomes" id="UP001152795">
    <property type="component" value="Unassembled WGS sequence"/>
</dbReference>
<gene>
    <name evidence="13" type="ORF">PACLA_8A048713</name>
</gene>